<feature type="region of interest" description="Disordered" evidence="1">
    <location>
        <begin position="25"/>
        <end position="52"/>
    </location>
</feature>
<dbReference type="AlphaFoldDB" id="A0A6P6Q874"/>
<dbReference type="RefSeq" id="XP_026129693.1">
    <property type="nucleotide sequence ID" value="XM_026273908.1"/>
</dbReference>
<evidence type="ECO:0000313" key="2">
    <source>
        <dbReference type="Proteomes" id="UP000515129"/>
    </source>
</evidence>
<proteinExistence type="predicted"/>
<accession>A0A6P6Q874</accession>
<gene>
    <name evidence="3" type="primary">LOC113109974</name>
</gene>
<name>A0A6P6Q874_CARAU</name>
<keyword evidence="2" id="KW-1185">Reference proteome</keyword>
<organism evidence="2 3">
    <name type="scientific">Carassius auratus</name>
    <name type="common">Goldfish</name>
    <dbReference type="NCBI Taxonomy" id="7957"/>
    <lineage>
        <taxon>Eukaryota</taxon>
        <taxon>Metazoa</taxon>
        <taxon>Chordata</taxon>
        <taxon>Craniata</taxon>
        <taxon>Vertebrata</taxon>
        <taxon>Euteleostomi</taxon>
        <taxon>Actinopterygii</taxon>
        <taxon>Neopterygii</taxon>
        <taxon>Teleostei</taxon>
        <taxon>Ostariophysi</taxon>
        <taxon>Cypriniformes</taxon>
        <taxon>Cyprinidae</taxon>
        <taxon>Cyprininae</taxon>
        <taxon>Carassius</taxon>
    </lineage>
</organism>
<protein>
    <submittedName>
        <fullName evidence="3">Mesenteric estrogen-dependent adipogenesis protein-like isoform X1</fullName>
    </submittedName>
</protein>
<evidence type="ECO:0000256" key="1">
    <source>
        <dbReference type="SAM" id="MobiDB-lite"/>
    </source>
</evidence>
<dbReference type="Proteomes" id="UP000515129">
    <property type="component" value="Chromosome 10"/>
</dbReference>
<sequence length="271" mass="31018">MLYLVKSRSPDWTTVYDSVECDAQIHKPAPRPPNKSGGRLTRWTKNSDLSSRTSYKRKNMRGNVNSGFVMDVIELESFVSSPPAGFSVENRAGCRVVKWDQENSCVFIDEIQSSKGKVIFFNSPGRKVIVRTLREYTDLRRQLTSKTIYILVSACTKTEVEEKRQRDVPVVGYYVVAINGSHPMIRWEMERGLDMTISSVAGESYTVDVDVSAAIQGWVGESLQILVDAEKVKPIWKDAHFTIKYRSDALFDFPYWFGFSKRQFKVTYHGR</sequence>
<feature type="compositionally biased region" description="Polar residues" evidence="1">
    <location>
        <begin position="43"/>
        <end position="52"/>
    </location>
</feature>
<dbReference type="GeneID" id="113109974"/>
<reference evidence="3" key="1">
    <citation type="submission" date="2025-08" db="UniProtKB">
        <authorList>
            <consortium name="RefSeq"/>
        </authorList>
    </citation>
    <scope>IDENTIFICATION</scope>
    <source>
        <strain evidence="3">Wakin</strain>
        <tissue evidence="3">Muscle</tissue>
    </source>
</reference>
<dbReference type="KEGG" id="caua:113109974"/>
<dbReference type="OrthoDB" id="10008580at2759"/>
<evidence type="ECO:0000313" key="3">
    <source>
        <dbReference type="RefSeq" id="XP_026129693.1"/>
    </source>
</evidence>